<dbReference type="EMBL" id="CP053840">
    <property type="protein sequence ID" value="QKF66660.1"/>
    <property type="molecule type" value="Genomic_DNA"/>
</dbReference>
<dbReference type="PROSITE" id="PS51257">
    <property type="entry name" value="PROKAR_LIPOPROTEIN"/>
    <property type="match status" value="1"/>
</dbReference>
<dbReference type="AlphaFoldDB" id="A0AAE7BA09"/>
<gene>
    <name evidence="1" type="ORF">AVENP_1105</name>
</gene>
<dbReference type="KEGG" id="avp:AVENP_1105"/>
<evidence type="ECO:0000313" key="1">
    <source>
        <dbReference type="EMBL" id="QKF66660.1"/>
    </source>
</evidence>
<dbReference type="Proteomes" id="UP000503482">
    <property type="component" value="Chromosome"/>
</dbReference>
<organism evidence="1 2">
    <name type="scientific">Arcobacter venerupis</name>
    <dbReference type="NCBI Taxonomy" id="1054033"/>
    <lineage>
        <taxon>Bacteria</taxon>
        <taxon>Pseudomonadati</taxon>
        <taxon>Campylobacterota</taxon>
        <taxon>Epsilonproteobacteria</taxon>
        <taxon>Campylobacterales</taxon>
        <taxon>Arcobacteraceae</taxon>
        <taxon>Arcobacter</taxon>
    </lineage>
</organism>
<keyword evidence="2" id="KW-1185">Reference proteome</keyword>
<name>A0AAE7BA09_9BACT</name>
<sequence length="149" mass="16434">MKFNKKNVGVLIVAISATFMFTGCGAKGEKFGSFKLPSENKSMLYVYRPSSFIGGGVYYDIHTNNNKDEIIGTLRNGGFIEKEITPNENTEIWAKTESKASVSIDMKPNETYCVKGGVGVGFLVGRPNLEIVDKTLCEKEIVDTQKSFD</sequence>
<reference evidence="1 2" key="1">
    <citation type="submission" date="2020-05" db="EMBL/GenBank/DDBJ databases">
        <title>Complete genome sequencing of Campylobacter and Arcobacter type strains.</title>
        <authorList>
            <person name="Miller W.G."/>
            <person name="Yee E."/>
        </authorList>
    </citation>
    <scope>NUCLEOTIDE SEQUENCE [LARGE SCALE GENOMIC DNA]</scope>
    <source>
        <strain evidence="1 2">LMG 26156</strain>
    </source>
</reference>
<accession>A0AAE7BA09</accession>
<evidence type="ECO:0000313" key="2">
    <source>
        <dbReference type="Proteomes" id="UP000503482"/>
    </source>
</evidence>
<dbReference type="RefSeq" id="WP_128358888.1">
    <property type="nucleotide sequence ID" value="NZ_CP053840.1"/>
</dbReference>
<protein>
    <submittedName>
        <fullName evidence="1">DUF2846 domain-containing protein</fullName>
    </submittedName>
</protein>
<proteinExistence type="predicted"/>